<dbReference type="EC" id="6.1.1.2" evidence="3"/>
<sequence length="377" mass="43007">MYKRLKEVSKLQRINPKYISMREYTQKISENNYPKRIFSGIQPTGNLHLGNYLGAVQKWIQLQDNGENVIWSIVDMHSITLPHDPKELSNNILKMTATLLACGIDPKKSILFQQSTVDTHAQLCWILGCLTSFTRLARLPQFKEKSETLKSIPLSLYIYPVLQAADILLYKATDVPVGQDQVQHIQLAQELAIKFNKKFGNTFPSICVVEDASQRIKSLRDPSKKMSKSDQTSKSRLDILDKPEILIEKLKKAVTDFTSKVTYEPEKRPGVSNLVTIHSMLTGKSPDQICSEVEGLDTGKYLLIYKLVLADVIVEKLNPIREEFSRLIREPAYLQEVLRNGTERATEIASDSWCEVRNKIGFENDIFHVNKSIRNII</sequence>
<dbReference type="GO" id="GO:0070183">
    <property type="term" value="P:mitochondrial tryptophanyl-tRNA aminoacylation"/>
    <property type="evidence" value="ECO:0007669"/>
    <property type="project" value="TreeGrafter"/>
</dbReference>
<evidence type="ECO:0000256" key="9">
    <source>
        <dbReference type="ARBA" id="ARBA00030268"/>
    </source>
</evidence>
<comment type="similarity">
    <text evidence="2 14">Belongs to the class-I aminoacyl-tRNA synthetase family.</text>
</comment>
<comment type="catalytic activity">
    <reaction evidence="10">
        <text>tRNA(Trp) + L-tryptophan + ATP = L-tryptophyl-tRNA(Trp) + AMP + diphosphate + H(+)</text>
        <dbReference type="Rhea" id="RHEA:24080"/>
        <dbReference type="Rhea" id="RHEA-COMP:9671"/>
        <dbReference type="Rhea" id="RHEA-COMP:9705"/>
        <dbReference type="ChEBI" id="CHEBI:15378"/>
        <dbReference type="ChEBI" id="CHEBI:30616"/>
        <dbReference type="ChEBI" id="CHEBI:33019"/>
        <dbReference type="ChEBI" id="CHEBI:57912"/>
        <dbReference type="ChEBI" id="CHEBI:78442"/>
        <dbReference type="ChEBI" id="CHEBI:78535"/>
        <dbReference type="ChEBI" id="CHEBI:456215"/>
        <dbReference type="EC" id="6.1.1.2"/>
    </reaction>
</comment>
<dbReference type="InterPro" id="IPR001412">
    <property type="entry name" value="aa-tRNA-synth_I_CS"/>
</dbReference>
<dbReference type="PROSITE" id="PS00178">
    <property type="entry name" value="AA_TRNA_LIGASE_I"/>
    <property type="match status" value="1"/>
</dbReference>
<proteinExistence type="inferred from homology"/>
<evidence type="ECO:0000256" key="3">
    <source>
        <dbReference type="ARBA" id="ARBA00013161"/>
    </source>
</evidence>
<evidence type="ECO:0000256" key="5">
    <source>
        <dbReference type="ARBA" id="ARBA00022741"/>
    </source>
</evidence>
<dbReference type="Proteomes" id="UP000655588">
    <property type="component" value="Unassembled WGS sequence"/>
</dbReference>
<evidence type="ECO:0000256" key="1">
    <source>
        <dbReference type="ARBA" id="ARBA00004305"/>
    </source>
</evidence>
<evidence type="ECO:0000256" key="14">
    <source>
        <dbReference type="RuleBase" id="RU363036"/>
    </source>
</evidence>
<dbReference type="InterPro" id="IPR024109">
    <property type="entry name" value="Trp-tRNA-ligase_bac-type"/>
</dbReference>
<reference evidence="15" key="1">
    <citation type="submission" date="2019-11" db="EMBL/GenBank/DDBJ databases">
        <title>The nuclear and mitochondrial genomes of Frieseomelitta varia - a highly eusocial stingless bee (Meliponini) with a permanently sterile worker caste.</title>
        <authorList>
            <person name="Freitas F.C.P."/>
            <person name="Lourenco A.P."/>
            <person name="Nunes F.M.F."/>
            <person name="Paschoal A.R."/>
            <person name="Abreu F.C.P."/>
            <person name="Barbin F.O."/>
            <person name="Bataglia L."/>
            <person name="Cardoso-Junior C.A.M."/>
            <person name="Cervoni M.S."/>
            <person name="Silva S.R."/>
            <person name="Dalarmi F."/>
            <person name="Del Lama M.A."/>
            <person name="Depintor T.S."/>
            <person name="Ferreira K.M."/>
            <person name="Goria P.S."/>
            <person name="Jaskot M.C."/>
            <person name="Lago D.C."/>
            <person name="Luna-Lucena D."/>
            <person name="Moda L.M."/>
            <person name="Nascimento L."/>
            <person name="Pedrino M."/>
            <person name="Rabico F.O."/>
            <person name="Sanches F.C."/>
            <person name="Santos D.E."/>
            <person name="Santos C.G."/>
            <person name="Vieira J."/>
            <person name="Lopes T.F."/>
            <person name="Barchuk A.R."/>
            <person name="Hartfelder K."/>
            <person name="Simoes Z.L.P."/>
            <person name="Bitondi M.M.G."/>
            <person name="Pinheiro D.G."/>
        </authorList>
    </citation>
    <scope>NUCLEOTIDE SEQUENCE</scope>
    <source>
        <strain evidence="15">USP_RPSP 00005682</strain>
        <tissue evidence="15">Whole individual</tissue>
    </source>
</reference>
<dbReference type="FunFam" id="3.40.50.620:FF:000082">
    <property type="entry name" value="MSW1p Mitochondrial tryptophanyl-tRNA synthetase"/>
    <property type="match status" value="1"/>
</dbReference>
<evidence type="ECO:0000256" key="7">
    <source>
        <dbReference type="ARBA" id="ARBA00022917"/>
    </source>
</evidence>
<dbReference type="Gene3D" id="1.10.240.10">
    <property type="entry name" value="Tyrosyl-Transfer RNA Synthetase"/>
    <property type="match status" value="1"/>
</dbReference>
<evidence type="ECO:0000313" key="15">
    <source>
        <dbReference type="EMBL" id="KAF3430290.1"/>
    </source>
</evidence>
<keyword evidence="8 14" id="KW-0030">Aminoacyl-tRNA synthetase</keyword>
<keyword evidence="4 14" id="KW-0436">Ligase</keyword>
<dbReference type="PANTHER" id="PTHR43766">
    <property type="entry name" value="TRYPTOPHAN--TRNA LIGASE, MITOCHONDRIAL"/>
    <property type="match status" value="1"/>
</dbReference>
<evidence type="ECO:0000256" key="6">
    <source>
        <dbReference type="ARBA" id="ARBA00022840"/>
    </source>
</evidence>
<comment type="function">
    <text evidence="11">Catalyzes the attachment of tryptophan to tRNA(Trp) in a two-step reaction: tryptophan is first activated by ATP to form Trp-AMP and then transferred to the acceptor end of tRNA(Trp).</text>
</comment>
<dbReference type="GO" id="GO:0004830">
    <property type="term" value="F:tryptophan-tRNA ligase activity"/>
    <property type="evidence" value="ECO:0007669"/>
    <property type="project" value="UniProtKB-EC"/>
</dbReference>
<dbReference type="InterPro" id="IPR014729">
    <property type="entry name" value="Rossmann-like_a/b/a_fold"/>
</dbReference>
<evidence type="ECO:0000256" key="12">
    <source>
        <dbReference type="ARBA" id="ARBA00069760"/>
    </source>
</evidence>
<evidence type="ECO:0000256" key="10">
    <source>
        <dbReference type="ARBA" id="ARBA00049929"/>
    </source>
</evidence>
<comment type="caution">
    <text evidence="15">The sequence shown here is derived from an EMBL/GenBank/DDBJ whole genome shotgun (WGS) entry which is preliminary data.</text>
</comment>
<keyword evidence="5 14" id="KW-0547">Nucleotide-binding</keyword>
<dbReference type="PANTHER" id="PTHR43766:SF1">
    <property type="entry name" value="TRYPTOPHAN--TRNA LIGASE, MITOCHONDRIAL"/>
    <property type="match status" value="1"/>
</dbReference>
<organism evidence="15 16">
    <name type="scientific">Frieseomelitta varia</name>
    <dbReference type="NCBI Taxonomy" id="561572"/>
    <lineage>
        <taxon>Eukaryota</taxon>
        <taxon>Metazoa</taxon>
        <taxon>Ecdysozoa</taxon>
        <taxon>Arthropoda</taxon>
        <taxon>Hexapoda</taxon>
        <taxon>Insecta</taxon>
        <taxon>Pterygota</taxon>
        <taxon>Neoptera</taxon>
        <taxon>Endopterygota</taxon>
        <taxon>Hymenoptera</taxon>
        <taxon>Apocrita</taxon>
        <taxon>Aculeata</taxon>
        <taxon>Apoidea</taxon>
        <taxon>Anthophila</taxon>
        <taxon>Apidae</taxon>
        <taxon>Frieseomelitta</taxon>
    </lineage>
</organism>
<keyword evidence="16" id="KW-1185">Reference proteome</keyword>
<dbReference type="HAMAP" id="MF_00140_B">
    <property type="entry name" value="Trp_tRNA_synth_B"/>
    <property type="match status" value="1"/>
</dbReference>
<dbReference type="InterPro" id="IPR002305">
    <property type="entry name" value="aa-tRNA-synth_Ic"/>
</dbReference>
<dbReference type="Gene3D" id="3.40.50.620">
    <property type="entry name" value="HUPs"/>
    <property type="match status" value="1"/>
</dbReference>
<comment type="subcellular location">
    <subcellularLocation>
        <location evidence="1">Mitochondrion matrix</location>
    </subcellularLocation>
</comment>
<dbReference type="Pfam" id="PF00579">
    <property type="entry name" value="tRNA-synt_1b"/>
    <property type="match status" value="1"/>
</dbReference>
<dbReference type="PRINTS" id="PR01039">
    <property type="entry name" value="TRNASYNTHTRP"/>
</dbReference>
<dbReference type="SUPFAM" id="SSF52374">
    <property type="entry name" value="Nucleotidylyl transferase"/>
    <property type="match status" value="1"/>
</dbReference>
<dbReference type="GO" id="GO:0005524">
    <property type="term" value="F:ATP binding"/>
    <property type="evidence" value="ECO:0007669"/>
    <property type="project" value="UniProtKB-KW"/>
</dbReference>
<evidence type="ECO:0000313" key="16">
    <source>
        <dbReference type="Proteomes" id="UP000655588"/>
    </source>
</evidence>
<keyword evidence="7 14" id="KW-0648">Protein biosynthesis</keyword>
<protein>
    <recommendedName>
        <fullName evidence="12">Tryptophan--tRNA ligase, mitochondrial</fullName>
        <ecNumber evidence="3">6.1.1.2</ecNumber>
    </recommendedName>
    <alternativeName>
        <fullName evidence="13">(Mt)TrpRS</fullName>
    </alternativeName>
    <alternativeName>
        <fullName evidence="9">Tryptophanyl-tRNA synthetase</fullName>
    </alternativeName>
</protein>
<dbReference type="AlphaFoldDB" id="A0A833S3H2"/>
<dbReference type="FunFam" id="1.10.240.10:FF:000002">
    <property type="entry name" value="Tryptophan--tRNA ligase"/>
    <property type="match status" value="1"/>
</dbReference>
<keyword evidence="6 14" id="KW-0067">ATP-binding</keyword>
<evidence type="ECO:0000256" key="11">
    <source>
        <dbReference type="ARBA" id="ARBA00059972"/>
    </source>
</evidence>
<dbReference type="InterPro" id="IPR002306">
    <property type="entry name" value="Trp-tRNA-ligase"/>
</dbReference>
<dbReference type="CDD" id="cd00806">
    <property type="entry name" value="TrpRS_core"/>
    <property type="match status" value="1"/>
</dbReference>
<accession>A0A833S3H2</accession>
<evidence type="ECO:0000256" key="2">
    <source>
        <dbReference type="ARBA" id="ARBA00005594"/>
    </source>
</evidence>
<evidence type="ECO:0000256" key="8">
    <source>
        <dbReference type="ARBA" id="ARBA00023146"/>
    </source>
</evidence>
<name>A0A833S3H2_9HYME</name>
<evidence type="ECO:0000256" key="4">
    <source>
        <dbReference type="ARBA" id="ARBA00022598"/>
    </source>
</evidence>
<dbReference type="GO" id="GO:0005759">
    <property type="term" value="C:mitochondrial matrix"/>
    <property type="evidence" value="ECO:0007669"/>
    <property type="project" value="UniProtKB-SubCell"/>
</dbReference>
<dbReference type="NCBIfam" id="TIGR00233">
    <property type="entry name" value="trpS"/>
    <property type="match status" value="1"/>
</dbReference>
<evidence type="ECO:0000256" key="13">
    <source>
        <dbReference type="ARBA" id="ARBA00080951"/>
    </source>
</evidence>
<dbReference type="InterPro" id="IPR050203">
    <property type="entry name" value="Trp-tRNA_synthetase"/>
</dbReference>
<dbReference type="EMBL" id="WNWW01000080">
    <property type="protein sequence ID" value="KAF3430290.1"/>
    <property type="molecule type" value="Genomic_DNA"/>
</dbReference>
<gene>
    <name evidence="15" type="ORF">E2986_00321</name>
</gene>